<sequence>MDQRVEQLEKTMGSLMSSQQQLMEKMADIYAKVVMMSSNRKEGESSQSRNNKRPKGSSRTSHYHSYTPHLVKLEFPRFNGVEDPTNWICRAEQFFRFHETSATDQVELASFHLEGRHNCARYGPTQFYDYFGELTKLQQLGSVKEYHTKFEQLLAKAGYLPPMRQVSCFVNRLKESIKANVLAGRLEDLSSAIGLARLFEARNSSLQRNTPSTQLTTKNFQPWQGKKLNQNHRHHCKKLFVIEACSEDEEDSDMELENVEEAETPGISLHAISGGNAPNTMRVAGVVQAIPTTILLDSGSSHNFVCETLARKLQLHPVKGPKIRVMVASGEKLISKGKCVGVAIKMGKFIARDFSKLVMKFQWAGKQVILKGLTDQVIEGEDMEKEVGKNPIGALPMGLPPNRAQDHCIPLQPGSQPVCSKPYRYPHYQKTEIERLVAELLSTGVIRHSNSPFSSPVVLVKKQDGTWRIQIFFKAIFNDLAITKIGFKPSDIPKTAFRTHHDHFEFLVMPFGLTNTPSIFQALMNEVFKEQLCSNGTVATTSLTSCHEGNFLGLTGYYRKFIQDYGKIAAPLTQMLRKNSYQWSDKAVTAFEKLKNAMTRAPVLALPDFARQFVVECDASGSGIGAVLRQDRPIAFYSQALHGKNLMMSTYEKEMLALVMAVRKWKHYLLGTKEEQLLALSSPILHWVDAIREEQHSRPQLKQIVQRVQEDEVVRPWEVRDGLLMFKGWIYVDSDSHMKQDIINQFHGSSHEGFHKTFQQVRANFYWLKMREDIKAFIKECEICQKHKVEQRSPAGLLQPLSIPNRVWEDISMDFIDGLPLSQGKSTIMVVVDRLSKYSHFMPVSHPYTAVSIAHIFFENIFKLHGMLRTIECDRDVTFTSGFWTELFRLNGTSFNFSSTYHPQTDGQTEVVNRTLEMYLRCFTSDKPKQWVRWLCWAEYCYNTSWHSAIKRTPFEVVYGREPPSLLAYVPGTAKVAAVEDELLQRDVVLKGLKENIKLAQVRMKKTYDSKHREKNFEIGDWVYVRLQPYRQVSVSMRRNAKLSPRFYGPFRILQRIGQVAYKLELPAGSRVRPMAVLDYRKRHNREEVLVQWQGLPASDATWEDLVAMKLQFPEYGLEDKGLCKRGGI</sequence>
<evidence type="ECO:0000256" key="3">
    <source>
        <dbReference type="ARBA" id="ARBA00022695"/>
    </source>
</evidence>
<keyword evidence="14" id="KW-0233">DNA recombination</keyword>
<dbReference type="CDD" id="cd00303">
    <property type="entry name" value="retropepsin_like"/>
    <property type="match status" value="1"/>
</dbReference>
<dbReference type="Pfam" id="PF17921">
    <property type="entry name" value="Integrase_H2C2"/>
    <property type="match status" value="1"/>
</dbReference>
<evidence type="ECO:0000313" key="19">
    <source>
        <dbReference type="EMBL" id="SPC78149.1"/>
    </source>
</evidence>
<keyword evidence="15" id="KW-0511">Multifunctional enzyme</keyword>
<keyword evidence="7" id="KW-0255">Endonuclease</keyword>
<dbReference type="GO" id="GO:0046872">
    <property type="term" value="F:metal ion binding"/>
    <property type="evidence" value="ECO:0007669"/>
    <property type="project" value="UniProtKB-KW"/>
</dbReference>
<dbReference type="GO" id="GO:0015074">
    <property type="term" value="P:DNA integration"/>
    <property type="evidence" value="ECO:0007669"/>
    <property type="project" value="UniProtKB-KW"/>
</dbReference>
<evidence type="ECO:0000256" key="6">
    <source>
        <dbReference type="ARBA" id="ARBA00022750"/>
    </source>
</evidence>
<evidence type="ECO:0000256" key="12">
    <source>
        <dbReference type="ARBA" id="ARBA00022932"/>
    </source>
</evidence>
<dbReference type="SUPFAM" id="SSF56672">
    <property type="entry name" value="DNA/RNA polymerases"/>
    <property type="match status" value="1"/>
</dbReference>
<dbReference type="SUPFAM" id="SSF54160">
    <property type="entry name" value="Chromo domain-like"/>
    <property type="match status" value="1"/>
</dbReference>
<dbReference type="GO" id="GO:0004519">
    <property type="term" value="F:endonuclease activity"/>
    <property type="evidence" value="ECO:0007669"/>
    <property type="project" value="UniProtKB-KW"/>
</dbReference>
<dbReference type="Gene3D" id="2.40.50.40">
    <property type="match status" value="1"/>
</dbReference>
<dbReference type="PROSITE" id="PS50013">
    <property type="entry name" value="CHROMO_2"/>
    <property type="match status" value="1"/>
</dbReference>
<accession>A0A2N9EUA3</accession>
<dbReference type="SUPFAM" id="SSF53098">
    <property type="entry name" value="Ribonuclease H-like"/>
    <property type="match status" value="1"/>
</dbReference>
<dbReference type="Gene3D" id="1.10.340.70">
    <property type="match status" value="1"/>
</dbReference>
<dbReference type="InterPro" id="IPR050951">
    <property type="entry name" value="Retrovirus_Pol_polyprotein"/>
</dbReference>
<evidence type="ECO:0000256" key="7">
    <source>
        <dbReference type="ARBA" id="ARBA00022759"/>
    </source>
</evidence>
<dbReference type="InterPro" id="IPR056924">
    <property type="entry name" value="SH3_Tf2-1"/>
</dbReference>
<dbReference type="Pfam" id="PF13650">
    <property type="entry name" value="Asp_protease_2"/>
    <property type="match status" value="1"/>
</dbReference>
<evidence type="ECO:0000256" key="8">
    <source>
        <dbReference type="ARBA" id="ARBA00022801"/>
    </source>
</evidence>
<evidence type="ECO:0000256" key="14">
    <source>
        <dbReference type="ARBA" id="ARBA00023172"/>
    </source>
</evidence>
<dbReference type="InterPro" id="IPR043128">
    <property type="entry name" value="Rev_trsase/Diguanyl_cyclase"/>
</dbReference>
<feature type="region of interest" description="Disordered" evidence="16">
    <location>
        <begin position="38"/>
        <end position="63"/>
    </location>
</feature>
<evidence type="ECO:0000256" key="13">
    <source>
        <dbReference type="ARBA" id="ARBA00023125"/>
    </source>
</evidence>
<evidence type="ECO:0000256" key="11">
    <source>
        <dbReference type="ARBA" id="ARBA00022918"/>
    </source>
</evidence>
<evidence type="ECO:0000256" key="10">
    <source>
        <dbReference type="ARBA" id="ARBA00022908"/>
    </source>
</evidence>
<dbReference type="GO" id="GO:0003964">
    <property type="term" value="F:RNA-directed DNA polymerase activity"/>
    <property type="evidence" value="ECO:0007669"/>
    <property type="project" value="UniProtKB-KW"/>
</dbReference>
<dbReference type="CDD" id="cd01647">
    <property type="entry name" value="RT_LTR"/>
    <property type="match status" value="1"/>
</dbReference>
<keyword evidence="12" id="KW-0239">DNA-directed DNA polymerase</keyword>
<feature type="domain" description="Chromo" evidence="17">
    <location>
        <begin position="1072"/>
        <end position="1115"/>
    </location>
</feature>
<keyword evidence="11" id="KW-0695">RNA-directed DNA polymerase</keyword>
<dbReference type="PROSITE" id="PS50994">
    <property type="entry name" value="INTEGRASE"/>
    <property type="match status" value="1"/>
</dbReference>
<gene>
    <name evidence="19" type="ORF">FSB_LOCUS6031</name>
</gene>
<organism evidence="19">
    <name type="scientific">Fagus sylvatica</name>
    <name type="common">Beechnut</name>
    <dbReference type="NCBI Taxonomy" id="28930"/>
    <lineage>
        <taxon>Eukaryota</taxon>
        <taxon>Viridiplantae</taxon>
        <taxon>Streptophyta</taxon>
        <taxon>Embryophyta</taxon>
        <taxon>Tracheophyta</taxon>
        <taxon>Spermatophyta</taxon>
        <taxon>Magnoliopsida</taxon>
        <taxon>eudicotyledons</taxon>
        <taxon>Gunneridae</taxon>
        <taxon>Pentapetalae</taxon>
        <taxon>rosids</taxon>
        <taxon>fabids</taxon>
        <taxon>Fagales</taxon>
        <taxon>Fagaceae</taxon>
        <taxon>Fagus</taxon>
    </lineage>
</organism>
<reference evidence="19" key="1">
    <citation type="submission" date="2018-02" db="EMBL/GenBank/DDBJ databases">
        <authorList>
            <person name="Cohen D.B."/>
            <person name="Kent A.D."/>
        </authorList>
    </citation>
    <scope>NUCLEOTIDE SEQUENCE</scope>
</reference>
<dbReference type="InterPro" id="IPR001584">
    <property type="entry name" value="Integrase_cat-core"/>
</dbReference>
<dbReference type="PANTHER" id="PTHR37984:SF5">
    <property type="entry name" value="PROTEIN NYNRIN-LIKE"/>
    <property type="match status" value="1"/>
</dbReference>
<evidence type="ECO:0000259" key="18">
    <source>
        <dbReference type="PROSITE" id="PS50994"/>
    </source>
</evidence>
<keyword evidence="3" id="KW-0548">Nucleotidyltransferase</keyword>
<evidence type="ECO:0000256" key="2">
    <source>
        <dbReference type="ARBA" id="ARBA00022679"/>
    </source>
</evidence>
<evidence type="ECO:0000256" key="4">
    <source>
        <dbReference type="ARBA" id="ARBA00022722"/>
    </source>
</evidence>
<feature type="domain" description="Integrase catalytic" evidence="18">
    <location>
        <begin position="800"/>
        <end position="962"/>
    </location>
</feature>
<dbReference type="GO" id="GO:0004190">
    <property type="term" value="F:aspartic-type endopeptidase activity"/>
    <property type="evidence" value="ECO:0007669"/>
    <property type="project" value="UniProtKB-KW"/>
</dbReference>
<dbReference type="InterPro" id="IPR016197">
    <property type="entry name" value="Chromo-like_dom_sf"/>
</dbReference>
<dbReference type="AlphaFoldDB" id="A0A2N9EUA3"/>
<dbReference type="InterPro" id="IPR041588">
    <property type="entry name" value="Integrase_H2C2"/>
</dbReference>
<evidence type="ECO:0008006" key="20">
    <source>
        <dbReference type="Google" id="ProtNLM"/>
    </source>
</evidence>
<keyword evidence="9" id="KW-0460">Magnesium</keyword>
<dbReference type="GO" id="GO:0003677">
    <property type="term" value="F:DNA binding"/>
    <property type="evidence" value="ECO:0007669"/>
    <property type="project" value="UniProtKB-KW"/>
</dbReference>
<keyword evidence="10" id="KW-0229">DNA integration</keyword>
<keyword evidence="8" id="KW-0378">Hydrolase</keyword>
<dbReference type="Pfam" id="PF17919">
    <property type="entry name" value="RT_RNaseH_2"/>
    <property type="match status" value="1"/>
</dbReference>
<dbReference type="Gene3D" id="3.10.10.10">
    <property type="entry name" value="HIV Type 1 Reverse Transcriptase, subunit A, domain 1"/>
    <property type="match status" value="1"/>
</dbReference>
<keyword evidence="1" id="KW-0645">Protease</keyword>
<evidence type="ECO:0000256" key="9">
    <source>
        <dbReference type="ARBA" id="ARBA00022842"/>
    </source>
</evidence>
<dbReference type="PANTHER" id="PTHR37984">
    <property type="entry name" value="PROTEIN CBG26694"/>
    <property type="match status" value="1"/>
</dbReference>
<proteinExistence type="predicted"/>
<keyword evidence="6" id="KW-0064">Aspartyl protease</keyword>
<dbReference type="GO" id="GO:0003887">
    <property type="term" value="F:DNA-directed DNA polymerase activity"/>
    <property type="evidence" value="ECO:0007669"/>
    <property type="project" value="UniProtKB-KW"/>
</dbReference>
<evidence type="ECO:0000256" key="16">
    <source>
        <dbReference type="SAM" id="MobiDB-lite"/>
    </source>
</evidence>
<protein>
    <recommendedName>
        <fullName evidence="20">Integrase catalytic domain-containing protein</fullName>
    </recommendedName>
</protein>
<evidence type="ECO:0000256" key="5">
    <source>
        <dbReference type="ARBA" id="ARBA00022723"/>
    </source>
</evidence>
<evidence type="ECO:0000256" key="15">
    <source>
        <dbReference type="ARBA" id="ARBA00023268"/>
    </source>
</evidence>
<keyword evidence="2" id="KW-0808">Transferase</keyword>
<evidence type="ECO:0000256" key="1">
    <source>
        <dbReference type="ARBA" id="ARBA00022670"/>
    </source>
</evidence>
<dbReference type="EMBL" id="OIVN01000314">
    <property type="protein sequence ID" value="SPC78149.1"/>
    <property type="molecule type" value="Genomic_DNA"/>
</dbReference>
<keyword evidence="13" id="KW-0238">DNA-binding</keyword>
<dbReference type="InterPro" id="IPR000953">
    <property type="entry name" value="Chromo/chromo_shadow_dom"/>
</dbReference>
<dbReference type="Gene3D" id="2.40.70.10">
    <property type="entry name" value="Acid Proteases"/>
    <property type="match status" value="1"/>
</dbReference>
<evidence type="ECO:0000259" key="17">
    <source>
        <dbReference type="PROSITE" id="PS50013"/>
    </source>
</evidence>
<dbReference type="Gene3D" id="3.10.20.370">
    <property type="match status" value="1"/>
</dbReference>
<dbReference type="Gene3D" id="3.30.420.10">
    <property type="entry name" value="Ribonuclease H-like superfamily/Ribonuclease H"/>
    <property type="match status" value="1"/>
</dbReference>
<dbReference type="GO" id="GO:0006508">
    <property type="term" value="P:proteolysis"/>
    <property type="evidence" value="ECO:0007669"/>
    <property type="project" value="UniProtKB-KW"/>
</dbReference>
<dbReference type="Pfam" id="PF24626">
    <property type="entry name" value="SH3_Tf2-1"/>
    <property type="match status" value="1"/>
</dbReference>
<dbReference type="Pfam" id="PF00385">
    <property type="entry name" value="Chromo"/>
    <property type="match status" value="1"/>
</dbReference>
<keyword evidence="5" id="KW-0479">Metal-binding</keyword>
<name>A0A2N9EUA3_FAGSY</name>
<dbReference type="InterPro" id="IPR012337">
    <property type="entry name" value="RNaseH-like_sf"/>
</dbReference>
<dbReference type="GO" id="GO:0006310">
    <property type="term" value="P:DNA recombination"/>
    <property type="evidence" value="ECO:0007669"/>
    <property type="project" value="UniProtKB-KW"/>
</dbReference>
<dbReference type="Gene3D" id="3.30.70.270">
    <property type="match status" value="1"/>
</dbReference>
<dbReference type="InterPro" id="IPR041577">
    <property type="entry name" value="RT_RNaseH_2"/>
</dbReference>
<dbReference type="InterPro" id="IPR021109">
    <property type="entry name" value="Peptidase_aspartic_dom_sf"/>
</dbReference>
<dbReference type="InterPro" id="IPR036397">
    <property type="entry name" value="RNaseH_sf"/>
</dbReference>
<keyword evidence="4" id="KW-0540">Nuclease</keyword>
<dbReference type="FunFam" id="3.30.70.270:FF:000020">
    <property type="entry name" value="Transposon Tf2-6 polyprotein-like Protein"/>
    <property type="match status" value="1"/>
</dbReference>
<dbReference type="InterPro" id="IPR043502">
    <property type="entry name" value="DNA/RNA_pol_sf"/>
</dbReference>
<dbReference type="InterPro" id="IPR023780">
    <property type="entry name" value="Chromo_domain"/>
</dbReference>